<feature type="chain" id="PRO_5045576841" evidence="1">
    <location>
        <begin position="22"/>
        <end position="148"/>
    </location>
</feature>
<evidence type="ECO:0000313" key="3">
    <source>
        <dbReference type="EMBL" id="MFD2566594.1"/>
    </source>
</evidence>
<dbReference type="PROSITE" id="PS51257">
    <property type="entry name" value="PROKAR_LIPOPROTEIN"/>
    <property type="match status" value="1"/>
</dbReference>
<evidence type="ECO:0000256" key="1">
    <source>
        <dbReference type="SAM" id="SignalP"/>
    </source>
</evidence>
<dbReference type="SUPFAM" id="SSF54427">
    <property type="entry name" value="NTF2-like"/>
    <property type="match status" value="1"/>
</dbReference>
<dbReference type="InterPro" id="IPR027843">
    <property type="entry name" value="DUF4440"/>
</dbReference>
<name>A0ABW5LRT0_9FLAO</name>
<feature type="signal peptide" evidence="1">
    <location>
        <begin position="1"/>
        <end position="21"/>
    </location>
</feature>
<dbReference type="Pfam" id="PF14534">
    <property type="entry name" value="DUF4440"/>
    <property type="match status" value="1"/>
</dbReference>
<keyword evidence="1" id="KW-0732">Signal</keyword>
<dbReference type="Gene3D" id="3.10.450.50">
    <property type="match status" value="1"/>
</dbReference>
<dbReference type="Proteomes" id="UP001597508">
    <property type="component" value="Unassembled WGS sequence"/>
</dbReference>
<evidence type="ECO:0000259" key="2">
    <source>
        <dbReference type="Pfam" id="PF14534"/>
    </source>
</evidence>
<gene>
    <name evidence="3" type="ORF">ACFSRZ_04375</name>
</gene>
<keyword evidence="4" id="KW-1185">Reference proteome</keyword>
<evidence type="ECO:0000313" key="4">
    <source>
        <dbReference type="Proteomes" id="UP001597508"/>
    </source>
</evidence>
<comment type="caution">
    <text evidence="3">The sequence shown here is derived from an EMBL/GenBank/DDBJ whole genome shotgun (WGS) entry which is preliminary data.</text>
</comment>
<feature type="domain" description="DUF4440" evidence="2">
    <location>
        <begin position="45"/>
        <end position="144"/>
    </location>
</feature>
<accession>A0ABW5LRT0</accession>
<proteinExistence type="predicted"/>
<dbReference type="InterPro" id="IPR032710">
    <property type="entry name" value="NTF2-like_dom_sf"/>
</dbReference>
<dbReference type="RefSeq" id="WP_379665299.1">
    <property type="nucleotide sequence ID" value="NZ_JBHULH010000001.1"/>
</dbReference>
<dbReference type="EMBL" id="JBHULH010000001">
    <property type="protein sequence ID" value="MFD2566594.1"/>
    <property type="molecule type" value="Genomic_DNA"/>
</dbReference>
<sequence length="148" mass="16721">MKKTITLLTICLLFVFGCNSAPSSEEIEQWKAEIAATEKAFSDLAQKDGLAKAFETYAAPDGVISRRRKIIQGKSAIGQWYKDNPRPDRTLTWKPDFVDVSLSGDLGYTYGTAIFTTIDSTGTKTVREAKFHTVWKRQDDGSWRFVWD</sequence>
<protein>
    <submittedName>
        <fullName evidence="3">YybH family protein</fullName>
    </submittedName>
</protein>
<organism evidence="3 4">
    <name type="scientific">Pseudotenacibaculum haliotis</name>
    <dbReference type="NCBI Taxonomy" id="1862138"/>
    <lineage>
        <taxon>Bacteria</taxon>
        <taxon>Pseudomonadati</taxon>
        <taxon>Bacteroidota</taxon>
        <taxon>Flavobacteriia</taxon>
        <taxon>Flavobacteriales</taxon>
        <taxon>Flavobacteriaceae</taxon>
        <taxon>Pseudotenacibaculum</taxon>
    </lineage>
</organism>
<reference evidence="4" key="1">
    <citation type="journal article" date="2019" name="Int. J. Syst. Evol. Microbiol.">
        <title>The Global Catalogue of Microorganisms (GCM) 10K type strain sequencing project: providing services to taxonomists for standard genome sequencing and annotation.</title>
        <authorList>
            <consortium name="The Broad Institute Genomics Platform"/>
            <consortium name="The Broad Institute Genome Sequencing Center for Infectious Disease"/>
            <person name="Wu L."/>
            <person name="Ma J."/>
        </authorList>
    </citation>
    <scope>NUCLEOTIDE SEQUENCE [LARGE SCALE GENOMIC DNA]</scope>
    <source>
        <strain evidence="4">KCTC 52127</strain>
    </source>
</reference>